<dbReference type="Pfam" id="PF13895">
    <property type="entry name" value="Ig_2"/>
    <property type="match status" value="2"/>
</dbReference>
<dbReference type="CDD" id="cd00096">
    <property type="entry name" value="Ig"/>
    <property type="match status" value="2"/>
</dbReference>
<dbReference type="PANTHER" id="PTHR46013:SF4">
    <property type="entry name" value="B-CELL RECEPTOR CD22-RELATED"/>
    <property type="match status" value="1"/>
</dbReference>
<dbReference type="InterPro" id="IPR003599">
    <property type="entry name" value="Ig_sub"/>
</dbReference>
<keyword evidence="3" id="KW-1185">Reference proteome</keyword>
<feature type="domain" description="Ig-like" evidence="1">
    <location>
        <begin position="129"/>
        <end position="202"/>
    </location>
</feature>
<dbReference type="Gene3D" id="2.60.40.10">
    <property type="entry name" value="Immunoglobulins"/>
    <property type="match status" value="4"/>
</dbReference>
<evidence type="ECO:0000313" key="3">
    <source>
        <dbReference type="Proteomes" id="UP000261480"/>
    </source>
</evidence>
<dbReference type="PROSITE" id="PS50835">
    <property type="entry name" value="IG_LIKE"/>
    <property type="match status" value="3"/>
</dbReference>
<dbReference type="SMART" id="SM00409">
    <property type="entry name" value="IG"/>
    <property type="match status" value="3"/>
</dbReference>
<evidence type="ECO:0000313" key="2">
    <source>
        <dbReference type="Ensembl" id="ENSPMEP00000033778.1"/>
    </source>
</evidence>
<dbReference type="PANTHER" id="PTHR46013">
    <property type="entry name" value="VASCULAR CELL ADHESION MOLECULE 1"/>
    <property type="match status" value="1"/>
</dbReference>
<evidence type="ECO:0000259" key="1">
    <source>
        <dbReference type="PROSITE" id="PS50835"/>
    </source>
</evidence>
<feature type="domain" description="Ig-like" evidence="1">
    <location>
        <begin position="301"/>
        <end position="379"/>
    </location>
</feature>
<dbReference type="InterPro" id="IPR007110">
    <property type="entry name" value="Ig-like_dom"/>
</dbReference>
<dbReference type="Proteomes" id="UP000261480">
    <property type="component" value="Unplaced"/>
</dbReference>
<dbReference type="InterPro" id="IPR013783">
    <property type="entry name" value="Ig-like_fold"/>
</dbReference>
<reference evidence="2" key="2">
    <citation type="submission" date="2025-09" db="UniProtKB">
        <authorList>
            <consortium name="Ensembl"/>
        </authorList>
    </citation>
    <scope>IDENTIFICATION</scope>
</reference>
<dbReference type="SUPFAM" id="SSF48726">
    <property type="entry name" value="Immunoglobulin"/>
    <property type="match status" value="3"/>
</dbReference>
<dbReference type="AlphaFoldDB" id="A0A3B3Z2Y4"/>
<accession>A0A3B3Z2Y4</accession>
<protein>
    <recommendedName>
        <fullName evidence="1">Ig-like domain-containing protein</fullName>
    </recommendedName>
</protein>
<sequence>SSASLPPSEPMICIVALQDNTGPAWSVKYDPSQICGLRGSTVKIKCSYKYPSRIDGKNTKVKTMFWFTKENNQVPVDLEKDSDYKSRITYESTESSSILIIKDLKQRDSAEYKFRFITNQPGGAFTGSPGVTLTVLVQVRRSETQTELKCESSCDLTNPPSYVWFNKGKKMEEQTSSILVSVRDGDRYSCSVKGHDDHRSASVYLHFFPPDAPEFLSAKLISSGQITEGQSVTLTCSSDANPAAKYTWRKNNNQSVVSKDQQFVLSSILSSDSGQYYCTAQNELGEKTSGPVSVQVTCEPPSVSVTPSGDIMESSLVTLTCSSDANPEANYTWYKEGEEAPKASGRNFTITNIMVQQRGNYSCEAQNSRGRYNSTVTVNVVAGKSNRGHSYNSPSKYWVLQYLLSKTVKLR</sequence>
<feature type="domain" description="Ig-like" evidence="1">
    <location>
        <begin position="213"/>
        <end position="297"/>
    </location>
</feature>
<dbReference type="InterPro" id="IPR003598">
    <property type="entry name" value="Ig_sub2"/>
</dbReference>
<dbReference type="Ensembl" id="ENSPMET00000028932.1">
    <property type="protein sequence ID" value="ENSPMEP00000033778.1"/>
    <property type="gene ID" value="ENSPMEG00000022526.1"/>
</dbReference>
<proteinExistence type="predicted"/>
<dbReference type="SMART" id="SM00408">
    <property type="entry name" value="IGc2"/>
    <property type="match status" value="2"/>
</dbReference>
<organism evidence="2 3">
    <name type="scientific">Poecilia mexicana</name>
    <dbReference type="NCBI Taxonomy" id="48701"/>
    <lineage>
        <taxon>Eukaryota</taxon>
        <taxon>Metazoa</taxon>
        <taxon>Chordata</taxon>
        <taxon>Craniata</taxon>
        <taxon>Vertebrata</taxon>
        <taxon>Euteleostomi</taxon>
        <taxon>Actinopterygii</taxon>
        <taxon>Neopterygii</taxon>
        <taxon>Teleostei</taxon>
        <taxon>Neoteleostei</taxon>
        <taxon>Acanthomorphata</taxon>
        <taxon>Ovalentaria</taxon>
        <taxon>Atherinomorphae</taxon>
        <taxon>Cyprinodontiformes</taxon>
        <taxon>Poeciliidae</taxon>
        <taxon>Poeciliinae</taxon>
        <taxon>Poecilia</taxon>
    </lineage>
</organism>
<dbReference type="InterPro" id="IPR036179">
    <property type="entry name" value="Ig-like_dom_sf"/>
</dbReference>
<reference evidence="2" key="1">
    <citation type="submission" date="2025-08" db="UniProtKB">
        <authorList>
            <consortium name="Ensembl"/>
        </authorList>
    </citation>
    <scope>IDENTIFICATION</scope>
</reference>
<name>A0A3B3Z2Y4_9TELE</name>